<dbReference type="PROSITE" id="PS51900">
    <property type="entry name" value="CB"/>
    <property type="match status" value="1"/>
</dbReference>
<dbReference type="InterPro" id="IPR050090">
    <property type="entry name" value="Tyrosine_recombinase_XerCD"/>
</dbReference>
<keyword evidence="2" id="KW-0963">Cytoplasm</keyword>
<dbReference type="SUPFAM" id="SSF56349">
    <property type="entry name" value="DNA breaking-rejoining enzymes"/>
    <property type="match status" value="1"/>
</dbReference>
<evidence type="ECO:0000256" key="9">
    <source>
        <dbReference type="PROSITE-ProRule" id="PRU01248"/>
    </source>
</evidence>
<evidence type="ECO:0000256" key="7">
    <source>
        <dbReference type="ARBA" id="ARBA00023172"/>
    </source>
</evidence>
<protein>
    <submittedName>
        <fullName evidence="12">Tyrosine-type recombinase/integrase</fullName>
    </submittedName>
</protein>
<evidence type="ECO:0000259" key="11">
    <source>
        <dbReference type="PROSITE" id="PS51900"/>
    </source>
</evidence>
<evidence type="ECO:0000256" key="2">
    <source>
        <dbReference type="ARBA" id="ARBA00022490"/>
    </source>
</evidence>
<feature type="domain" description="Tyr recombinase" evidence="10">
    <location>
        <begin position="156"/>
        <end position="328"/>
    </location>
</feature>
<dbReference type="AlphaFoldDB" id="A0A921FHL8"/>
<dbReference type="PROSITE" id="PS51898">
    <property type="entry name" value="TYR_RECOMBINASE"/>
    <property type="match status" value="1"/>
</dbReference>
<dbReference type="EMBL" id="DYXB01000077">
    <property type="protein sequence ID" value="HJF10116.1"/>
    <property type="molecule type" value="Genomic_DNA"/>
</dbReference>
<comment type="caution">
    <text evidence="12">The sequence shown here is derived from an EMBL/GenBank/DDBJ whole genome shotgun (WGS) entry which is preliminary data.</text>
</comment>
<accession>A0A921FHL8</accession>
<keyword evidence="5" id="KW-0229">DNA integration</keyword>
<keyword evidence="7" id="KW-0233">DNA recombination</keyword>
<evidence type="ECO:0000256" key="4">
    <source>
        <dbReference type="ARBA" id="ARBA00022829"/>
    </source>
</evidence>
<dbReference type="GO" id="GO:0015074">
    <property type="term" value="P:DNA integration"/>
    <property type="evidence" value="ECO:0007669"/>
    <property type="project" value="UniProtKB-KW"/>
</dbReference>
<evidence type="ECO:0000256" key="1">
    <source>
        <dbReference type="ARBA" id="ARBA00004496"/>
    </source>
</evidence>
<dbReference type="InterPro" id="IPR010998">
    <property type="entry name" value="Integrase_recombinase_N"/>
</dbReference>
<dbReference type="GO" id="GO:0006310">
    <property type="term" value="P:DNA recombination"/>
    <property type="evidence" value="ECO:0007669"/>
    <property type="project" value="UniProtKB-KW"/>
</dbReference>
<gene>
    <name evidence="12" type="ORF">K8V23_04910</name>
</gene>
<dbReference type="InterPro" id="IPR013762">
    <property type="entry name" value="Integrase-like_cat_sf"/>
</dbReference>
<dbReference type="InterPro" id="IPR002104">
    <property type="entry name" value="Integrase_catalytic"/>
</dbReference>
<dbReference type="Pfam" id="PF00589">
    <property type="entry name" value="Phage_integrase"/>
    <property type="match status" value="1"/>
</dbReference>
<evidence type="ECO:0000259" key="10">
    <source>
        <dbReference type="PROSITE" id="PS51898"/>
    </source>
</evidence>
<dbReference type="Pfam" id="PF13495">
    <property type="entry name" value="Phage_int_SAM_4"/>
    <property type="match status" value="1"/>
</dbReference>
<keyword evidence="3" id="KW-0132">Cell division</keyword>
<dbReference type="GO" id="GO:0007059">
    <property type="term" value="P:chromosome segregation"/>
    <property type="evidence" value="ECO:0007669"/>
    <property type="project" value="UniProtKB-KW"/>
</dbReference>
<reference evidence="12" key="2">
    <citation type="submission" date="2021-09" db="EMBL/GenBank/DDBJ databases">
        <authorList>
            <person name="Gilroy R."/>
        </authorList>
    </citation>
    <scope>NUCLEOTIDE SEQUENCE</scope>
    <source>
        <strain evidence="12">CHK194-22301</strain>
    </source>
</reference>
<name>A0A921FHL8_9LACO</name>
<keyword evidence="4" id="KW-0159">Chromosome partition</keyword>
<dbReference type="Proteomes" id="UP000784793">
    <property type="component" value="Unassembled WGS sequence"/>
</dbReference>
<dbReference type="NCBIfam" id="NF040815">
    <property type="entry name" value="recomb_XerA_Arch"/>
    <property type="match status" value="1"/>
</dbReference>
<evidence type="ECO:0000313" key="13">
    <source>
        <dbReference type="Proteomes" id="UP000784793"/>
    </source>
</evidence>
<dbReference type="PANTHER" id="PTHR30349">
    <property type="entry name" value="PHAGE INTEGRASE-RELATED"/>
    <property type="match status" value="1"/>
</dbReference>
<dbReference type="GO" id="GO:0003677">
    <property type="term" value="F:DNA binding"/>
    <property type="evidence" value="ECO:0007669"/>
    <property type="project" value="UniProtKB-UniRule"/>
</dbReference>
<comment type="subcellular location">
    <subcellularLocation>
        <location evidence="1">Cytoplasm</location>
    </subcellularLocation>
</comment>
<proteinExistence type="predicted"/>
<evidence type="ECO:0000313" key="12">
    <source>
        <dbReference type="EMBL" id="HJF10116.1"/>
    </source>
</evidence>
<evidence type="ECO:0000256" key="5">
    <source>
        <dbReference type="ARBA" id="ARBA00022908"/>
    </source>
</evidence>
<dbReference type="Gene3D" id="1.10.443.10">
    <property type="entry name" value="Intergrase catalytic core"/>
    <property type="match status" value="1"/>
</dbReference>
<keyword evidence="6 9" id="KW-0238">DNA-binding</keyword>
<evidence type="ECO:0000256" key="8">
    <source>
        <dbReference type="ARBA" id="ARBA00023306"/>
    </source>
</evidence>
<keyword evidence="8" id="KW-0131">Cell cycle</keyword>
<feature type="domain" description="Core-binding (CB)" evidence="11">
    <location>
        <begin position="53"/>
        <end position="135"/>
    </location>
</feature>
<dbReference type="GO" id="GO:0005737">
    <property type="term" value="C:cytoplasm"/>
    <property type="evidence" value="ECO:0007669"/>
    <property type="project" value="UniProtKB-SubCell"/>
</dbReference>
<dbReference type="InterPro" id="IPR011010">
    <property type="entry name" value="DNA_brk_join_enz"/>
</dbReference>
<organism evidence="12 13">
    <name type="scientific">Lactobacillus crispatus</name>
    <dbReference type="NCBI Taxonomy" id="47770"/>
    <lineage>
        <taxon>Bacteria</taxon>
        <taxon>Bacillati</taxon>
        <taxon>Bacillota</taxon>
        <taxon>Bacilli</taxon>
        <taxon>Lactobacillales</taxon>
        <taxon>Lactobacillaceae</taxon>
        <taxon>Lactobacillus</taxon>
    </lineage>
</organism>
<reference evidence="12" key="1">
    <citation type="journal article" date="2021" name="PeerJ">
        <title>Extensive microbial diversity within the chicken gut microbiome revealed by metagenomics and culture.</title>
        <authorList>
            <person name="Gilroy R."/>
            <person name="Ravi A."/>
            <person name="Getino M."/>
            <person name="Pursley I."/>
            <person name="Horton D.L."/>
            <person name="Alikhan N.F."/>
            <person name="Baker D."/>
            <person name="Gharbi K."/>
            <person name="Hall N."/>
            <person name="Watson M."/>
            <person name="Adriaenssens E.M."/>
            <person name="Foster-Nyarko E."/>
            <person name="Jarju S."/>
            <person name="Secka A."/>
            <person name="Antonio M."/>
            <person name="Oren A."/>
            <person name="Chaudhuri R.R."/>
            <person name="La Ragione R."/>
            <person name="Hildebrand F."/>
            <person name="Pallen M.J."/>
        </authorList>
    </citation>
    <scope>NUCLEOTIDE SEQUENCE</scope>
    <source>
        <strain evidence="12">CHK194-22301</strain>
    </source>
</reference>
<dbReference type="InterPro" id="IPR004107">
    <property type="entry name" value="Integrase_SAM-like_N"/>
</dbReference>
<dbReference type="PANTHER" id="PTHR30349:SF77">
    <property type="entry name" value="TYROSINE RECOMBINASE XERC"/>
    <property type="match status" value="1"/>
</dbReference>
<dbReference type="GO" id="GO:0051301">
    <property type="term" value="P:cell division"/>
    <property type="evidence" value="ECO:0007669"/>
    <property type="project" value="UniProtKB-KW"/>
</dbReference>
<evidence type="ECO:0000256" key="6">
    <source>
        <dbReference type="ARBA" id="ARBA00023125"/>
    </source>
</evidence>
<evidence type="ECO:0000256" key="3">
    <source>
        <dbReference type="ARBA" id="ARBA00022618"/>
    </source>
</evidence>
<dbReference type="InterPro" id="IPR044068">
    <property type="entry name" value="CB"/>
</dbReference>
<sequence length="332" mass="38206">MDYSEKLRNEINQITLQYLSNSDNQRFNSQLQLILSNYKILPQTKDLTIYKGNYDGKMLEMFFVSKKVAGLSDNSLKYYSTVIKEFKSKCSKPFALVTSADIRLFLAKKEIYDHNSPTTLNNLRRVLRSLFSFMANEEYIKKNPVAKIENIKESKRLKKPFTEIEIEKMRSVLSNSRDEAIIECLLSTGCRVSELCSIDFEDVNFMSKEIPVIGKGNKERTVFLNAKAIFALKKYIKEYQIDTGPLFLSKKGHHRLTKGGVESLIKLIGQKAHVKNCHPHRFRRTMASLALNRGMPIDQVSKLLGHEDVKTTSIYAITDKESLKEGHRKYVV</sequence>
<dbReference type="Gene3D" id="1.10.150.130">
    <property type="match status" value="1"/>
</dbReference>